<dbReference type="EMBL" id="MDYN01000129">
    <property type="protein sequence ID" value="OQD76271.1"/>
    <property type="molecule type" value="Genomic_DNA"/>
</dbReference>
<evidence type="ECO:0000256" key="1">
    <source>
        <dbReference type="SAM" id="Phobius"/>
    </source>
</evidence>
<evidence type="ECO:0000313" key="2">
    <source>
        <dbReference type="EMBL" id="OQD76271.1"/>
    </source>
</evidence>
<comment type="caution">
    <text evidence="3">The sequence shown here is derived from an EMBL/GenBank/DDBJ whole genome shotgun (WGS) entry which is preliminary data.</text>
</comment>
<organism evidence="3 4">
    <name type="scientific">Penicillium antarcticum</name>
    <dbReference type="NCBI Taxonomy" id="416450"/>
    <lineage>
        <taxon>Eukaryota</taxon>
        <taxon>Fungi</taxon>
        <taxon>Dikarya</taxon>
        <taxon>Ascomycota</taxon>
        <taxon>Pezizomycotina</taxon>
        <taxon>Eurotiomycetes</taxon>
        <taxon>Eurotiomycetidae</taxon>
        <taxon>Eurotiales</taxon>
        <taxon>Aspergillaceae</taxon>
        <taxon>Penicillium</taxon>
    </lineage>
</organism>
<dbReference type="AlphaFoldDB" id="A0A1V6PM60"/>
<reference evidence="4" key="2">
    <citation type="journal article" date="2017" name="Nat. Microbiol.">
        <title>Global analysis of biosynthetic gene clusters reveals vast potential of secondary metabolite production in Penicillium species.</title>
        <authorList>
            <person name="Nielsen J.C."/>
            <person name="Grijseels S."/>
            <person name="Prigent S."/>
            <person name="Ji B."/>
            <person name="Dainat J."/>
            <person name="Nielsen K.F."/>
            <person name="Frisvad J.C."/>
            <person name="Workman M."/>
            <person name="Nielsen J."/>
        </authorList>
    </citation>
    <scope>NUCLEOTIDE SEQUENCE [LARGE SCALE GENOMIC DNA]</scope>
    <source>
        <strain evidence="4">IBT 31811</strain>
    </source>
</reference>
<sequence length="124" mass="13539">DASEPSGRTWKPDIKIVKTVIAFAVETGRLANEAYGGIYTDVASPKRIQLLLILGKTAWATIILLTVATAWVVCFYNFYGQHIQEVLGQYGARASLGANTITALYLAVAFSLGSNCMNIWLIRL</sequence>
<accession>A0A1V6PM60</accession>
<feature type="non-terminal residue" evidence="3">
    <location>
        <position position="1"/>
    </location>
</feature>
<evidence type="ECO:0000313" key="3">
    <source>
        <dbReference type="EMBL" id="OQD78013.1"/>
    </source>
</evidence>
<keyword evidence="1" id="KW-0472">Membrane</keyword>
<proteinExistence type="predicted"/>
<feature type="transmembrane region" description="Helical" evidence="1">
    <location>
        <begin position="99"/>
        <end position="122"/>
    </location>
</feature>
<feature type="transmembrane region" description="Helical" evidence="1">
    <location>
        <begin position="57"/>
        <end position="79"/>
    </location>
</feature>
<name>A0A1V6PM60_9EURO</name>
<dbReference type="EMBL" id="MDYN01000098">
    <property type="protein sequence ID" value="OQD78013.1"/>
    <property type="molecule type" value="Genomic_DNA"/>
</dbReference>
<dbReference type="Proteomes" id="UP000191672">
    <property type="component" value="Unassembled WGS sequence"/>
</dbReference>
<gene>
    <name evidence="3" type="ORF">PENANT_c098G11147</name>
    <name evidence="2" type="ORF">PENANT_c129G03956</name>
</gene>
<keyword evidence="1" id="KW-0812">Transmembrane</keyword>
<evidence type="ECO:0000313" key="4">
    <source>
        <dbReference type="Proteomes" id="UP000191672"/>
    </source>
</evidence>
<protein>
    <submittedName>
        <fullName evidence="3">Uncharacterized protein</fullName>
    </submittedName>
</protein>
<reference evidence="3" key="1">
    <citation type="submission" date="2016-08" db="EMBL/GenBank/DDBJ databases">
        <title>Uncovering the secondary metabolism of Penicillium species provides insights into the evolution of 6-MSA pathways.</title>
        <authorList>
            <person name="Nielsen J.C."/>
            <person name="Nielsen J."/>
        </authorList>
    </citation>
    <scope>NUCLEOTIDE SEQUENCE [LARGE SCALE GENOMIC DNA]</scope>
    <source>
        <strain evidence="3">IBT 31811</strain>
    </source>
</reference>
<keyword evidence="4" id="KW-1185">Reference proteome</keyword>
<keyword evidence="1" id="KW-1133">Transmembrane helix</keyword>